<dbReference type="Proteomes" id="UP000033632">
    <property type="component" value="Unassembled WGS sequence"/>
</dbReference>
<name>A0A0F5FDT9_9HYPH</name>
<accession>A0A0F5FDT9</accession>
<sequence length="415" mass="43849">MRMIGIGTTLAAFLVAAPAAAVEPEAFLERVQAAYGLMGYDFTFGPARAEGDAIVVDGMSASIVQAEGMLGPVDLDVELRFTGVSETEDGTYRAEALTIDRLVFEADAGAQPLAVTVEGLRMTDFYLPPQVGAEVTVMLFSDLETGPLSFTHDGVEVLSVAAIRADSTFNPPPGEGELVDVTSHLLFEGMTIRTGPGKSDAKAGYAILGASDVTGAVEATIDWSMENGRVSLAPLRIAFDGQGALELAFAFDGMTPEVLQMIYETDRQMAEFASKGKSQSAAELQMRVGFELLEKLHLVSAHVRYDDAGLAPRFFAYAAQHEGQEPNAYVEGLIERIELNLANARAPALAQSIVGQVRRFLADPQSLEVAVAPASPLKLITAVSAAVNPAGLANMLKLSVTAEGEDGDDNNESGT</sequence>
<protein>
    <submittedName>
        <fullName evidence="2">Uncharacterized protein</fullName>
    </submittedName>
</protein>
<evidence type="ECO:0000313" key="2">
    <source>
        <dbReference type="EMBL" id="KKB06968.1"/>
    </source>
</evidence>
<feature type="chain" id="PRO_5002486269" evidence="1">
    <location>
        <begin position="22"/>
        <end position="415"/>
    </location>
</feature>
<dbReference type="STRING" id="443610.VE25_20165"/>
<feature type="signal peptide" evidence="1">
    <location>
        <begin position="1"/>
        <end position="21"/>
    </location>
</feature>
<gene>
    <name evidence="2" type="ORF">VE25_20165</name>
</gene>
<keyword evidence="3" id="KW-1185">Reference proteome</keyword>
<dbReference type="OrthoDB" id="7824623at2"/>
<proteinExistence type="predicted"/>
<keyword evidence="1" id="KW-0732">Signal</keyword>
<organism evidence="2 3">
    <name type="scientific">Devosia geojensis</name>
    <dbReference type="NCBI Taxonomy" id="443610"/>
    <lineage>
        <taxon>Bacteria</taxon>
        <taxon>Pseudomonadati</taxon>
        <taxon>Pseudomonadota</taxon>
        <taxon>Alphaproteobacteria</taxon>
        <taxon>Hyphomicrobiales</taxon>
        <taxon>Devosiaceae</taxon>
        <taxon>Devosia</taxon>
    </lineage>
</organism>
<dbReference type="AlphaFoldDB" id="A0A0F5FDT9"/>
<evidence type="ECO:0000256" key="1">
    <source>
        <dbReference type="SAM" id="SignalP"/>
    </source>
</evidence>
<evidence type="ECO:0000313" key="3">
    <source>
        <dbReference type="Proteomes" id="UP000033632"/>
    </source>
</evidence>
<comment type="caution">
    <text evidence="2">The sequence shown here is derived from an EMBL/GenBank/DDBJ whole genome shotgun (WGS) entry which is preliminary data.</text>
</comment>
<dbReference type="EMBL" id="JZEX01000185">
    <property type="protein sequence ID" value="KKB06968.1"/>
    <property type="molecule type" value="Genomic_DNA"/>
</dbReference>
<dbReference type="PATRIC" id="fig|443610.3.peg.2355"/>
<reference evidence="2 3" key="1">
    <citation type="submission" date="2015-03" db="EMBL/GenBank/DDBJ databases">
        <authorList>
            <person name="Hassan Y.I."/>
            <person name="Lepp D."/>
            <person name="Li X.-Z."/>
            <person name="Zhou T."/>
        </authorList>
    </citation>
    <scope>NUCLEOTIDE SEQUENCE [LARGE SCALE GENOMIC DNA]</scope>
    <source>
        <strain evidence="2 3">BD-c194</strain>
    </source>
</reference>
<dbReference type="RefSeq" id="WP_046110469.1">
    <property type="nucleotide sequence ID" value="NZ_JZEX01000185.1"/>
</dbReference>